<evidence type="ECO:0000256" key="1">
    <source>
        <dbReference type="SAM" id="MobiDB-lite"/>
    </source>
</evidence>
<evidence type="ECO:0000313" key="2">
    <source>
        <dbReference type="EMBL" id="DBA28424.1"/>
    </source>
</evidence>
<accession>A0AAV3AAV4</accession>
<dbReference type="EMBL" id="DYDO01000003">
    <property type="protein sequence ID" value="DBA28424.1"/>
    <property type="molecule type" value="Genomic_DNA"/>
</dbReference>
<sequence>MVRSKQCSDCSNNRKSLKKGNPVFSPDIFGFKLLGEKAVASQKNEHKRTNMRIMLRKLGKKKTFPPVRSIASHNLLTKEYAVCLTSKPFIFEICDDISISKKLNGVFTRVSLITFDTWII</sequence>
<protein>
    <submittedName>
        <fullName evidence="2">Uncharacterized protein</fullName>
    </submittedName>
</protein>
<reference evidence="2" key="1">
    <citation type="thesis" date="2020" institute="ProQuest LLC" country="789 East Eisenhower Parkway, Ann Arbor, MI, USA">
        <title>Comparative Genomics and Chromosome Evolution.</title>
        <authorList>
            <person name="Mudd A.B."/>
        </authorList>
    </citation>
    <scope>NUCLEOTIDE SEQUENCE</scope>
    <source>
        <strain evidence="2">1538</strain>
        <tissue evidence="2">Blood</tissue>
    </source>
</reference>
<feature type="compositionally biased region" description="Polar residues" evidence="1">
    <location>
        <begin position="1"/>
        <end position="14"/>
    </location>
</feature>
<evidence type="ECO:0000313" key="3">
    <source>
        <dbReference type="Proteomes" id="UP001181693"/>
    </source>
</evidence>
<dbReference type="AlphaFoldDB" id="A0AAV3AAV4"/>
<organism evidence="2 3">
    <name type="scientific">Pyxicephalus adspersus</name>
    <name type="common">African bullfrog</name>
    <dbReference type="NCBI Taxonomy" id="30357"/>
    <lineage>
        <taxon>Eukaryota</taxon>
        <taxon>Metazoa</taxon>
        <taxon>Chordata</taxon>
        <taxon>Craniata</taxon>
        <taxon>Vertebrata</taxon>
        <taxon>Euteleostomi</taxon>
        <taxon>Amphibia</taxon>
        <taxon>Batrachia</taxon>
        <taxon>Anura</taxon>
        <taxon>Neobatrachia</taxon>
        <taxon>Ranoidea</taxon>
        <taxon>Pyxicephalidae</taxon>
        <taxon>Pyxicephalinae</taxon>
        <taxon>Pyxicephalus</taxon>
    </lineage>
</organism>
<keyword evidence="3" id="KW-1185">Reference proteome</keyword>
<comment type="caution">
    <text evidence="2">The sequence shown here is derived from an EMBL/GenBank/DDBJ whole genome shotgun (WGS) entry which is preliminary data.</text>
</comment>
<gene>
    <name evidence="2" type="ORF">GDO54_008792</name>
</gene>
<feature type="region of interest" description="Disordered" evidence="1">
    <location>
        <begin position="1"/>
        <end position="22"/>
    </location>
</feature>
<dbReference type="Proteomes" id="UP001181693">
    <property type="component" value="Unassembled WGS sequence"/>
</dbReference>
<name>A0AAV3AAV4_PYXAD</name>
<proteinExistence type="predicted"/>